<feature type="domain" description="MIF4G" evidence="1">
    <location>
        <begin position="1"/>
        <end position="81"/>
    </location>
</feature>
<dbReference type="Proteomes" id="UP001417504">
    <property type="component" value="Unassembled WGS sequence"/>
</dbReference>
<comment type="caution">
    <text evidence="2">The sequence shown here is derived from an EMBL/GenBank/DDBJ whole genome shotgun (WGS) entry which is preliminary data.</text>
</comment>
<dbReference type="PANTHER" id="PTHR23253:SF53">
    <property type="entry name" value="EUKARYOTIC TRANSLATION INITIATION FACTOR ISOFORM 4G-1"/>
    <property type="match status" value="1"/>
</dbReference>
<gene>
    <name evidence="2" type="ORF">Sjap_018986</name>
</gene>
<evidence type="ECO:0000259" key="1">
    <source>
        <dbReference type="Pfam" id="PF02854"/>
    </source>
</evidence>
<keyword evidence="3" id="KW-1185">Reference proteome</keyword>
<accession>A0AAP0F3E5</accession>
<name>A0AAP0F3E5_9MAGN</name>
<proteinExistence type="predicted"/>
<dbReference type="GO" id="GO:0016281">
    <property type="term" value="C:eukaryotic translation initiation factor 4F complex"/>
    <property type="evidence" value="ECO:0007669"/>
    <property type="project" value="TreeGrafter"/>
</dbReference>
<dbReference type="GO" id="GO:0003743">
    <property type="term" value="F:translation initiation factor activity"/>
    <property type="evidence" value="ECO:0007669"/>
    <property type="project" value="TreeGrafter"/>
</dbReference>
<dbReference type="Pfam" id="PF02854">
    <property type="entry name" value="MIF4G"/>
    <property type="match status" value="1"/>
</dbReference>
<evidence type="ECO:0000313" key="3">
    <source>
        <dbReference type="Proteomes" id="UP001417504"/>
    </source>
</evidence>
<dbReference type="InterPro" id="IPR003890">
    <property type="entry name" value="MIF4G-like_typ-3"/>
</dbReference>
<evidence type="ECO:0000313" key="2">
    <source>
        <dbReference type="EMBL" id="KAK9101732.1"/>
    </source>
</evidence>
<dbReference type="AlphaFoldDB" id="A0AAP0F3E5"/>
<sequence>MYALLCYGLNEKLPSFPSEEPDGKEITFKGILLNNCQEAFENAGNLRAEIKQMNAPEQELERQDKERMLKLRTLGNIRLIGLGNFLSRIWCLRGLFITLFRSFWLWDLILNHVGRRRTWKQYASFSIPLAE</sequence>
<reference evidence="2 3" key="1">
    <citation type="submission" date="2024-01" db="EMBL/GenBank/DDBJ databases">
        <title>Genome assemblies of Stephania.</title>
        <authorList>
            <person name="Yang L."/>
        </authorList>
    </citation>
    <scope>NUCLEOTIDE SEQUENCE [LARGE SCALE GENOMIC DNA]</scope>
    <source>
        <strain evidence="2">QJT</strain>
        <tissue evidence="2">Leaf</tissue>
    </source>
</reference>
<organism evidence="2 3">
    <name type="scientific">Stephania japonica</name>
    <dbReference type="NCBI Taxonomy" id="461633"/>
    <lineage>
        <taxon>Eukaryota</taxon>
        <taxon>Viridiplantae</taxon>
        <taxon>Streptophyta</taxon>
        <taxon>Embryophyta</taxon>
        <taxon>Tracheophyta</taxon>
        <taxon>Spermatophyta</taxon>
        <taxon>Magnoliopsida</taxon>
        <taxon>Ranunculales</taxon>
        <taxon>Menispermaceae</taxon>
        <taxon>Menispermoideae</taxon>
        <taxon>Cissampelideae</taxon>
        <taxon>Stephania</taxon>
    </lineage>
</organism>
<dbReference type="Gene3D" id="1.25.40.180">
    <property type="match status" value="1"/>
</dbReference>
<dbReference type="GO" id="GO:0003729">
    <property type="term" value="F:mRNA binding"/>
    <property type="evidence" value="ECO:0007669"/>
    <property type="project" value="TreeGrafter"/>
</dbReference>
<protein>
    <recommendedName>
        <fullName evidence="1">MIF4G domain-containing protein</fullName>
    </recommendedName>
</protein>
<dbReference type="PANTHER" id="PTHR23253">
    <property type="entry name" value="EUKARYOTIC TRANSLATION INITIATION FACTOR 4 GAMMA"/>
    <property type="match status" value="1"/>
</dbReference>
<dbReference type="InterPro" id="IPR016024">
    <property type="entry name" value="ARM-type_fold"/>
</dbReference>
<dbReference type="EMBL" id="JBBNAE010000008">
    <property type="protein sequence ID" value="KAK9101732.1"/>
    <property type="molecule type" value="Genomic_DNA"/>
</dbReference>
<dbReference type="SUPFAM" id="SSF48371">
    <property type="entry name" value="ARM repeat"/>
    <property type="match status" value="1"/>
</dbReference>